<keyword evidence="1" id="KW-0812">Transmembrane</keyword>
<protein>
    <recommendedName>
        <fullName evidence="4">Transmembrane protein</fullName>
    </recommendedName>
</protein>
<reference evidence="2 3" key="1">
    <citation type="submission" date="2018-06" db="EMBL/GenBank/DDBJ databases">
        <authorList>
            <person name="Pothier F. J."/>
        </authorList>
    </citation>
    <scope>NUCLEOTIDE SEQUENCE [LARGE SCALE GENOMIC DNA]</scope>
    <source>
        <strain evidence="2 3">CPBF 424</strain>
    </source>
</reference>
<evidence type="ECO:0000313" key="3">
    <source>
        <dbReference type="Proteomes" id="UP000254168"/>
    </source>
</evidence>
<feature type="transmembrane region" description="Helical" evidence="1">
    <location>
        <begin position="193"/>
        <end position="216"/>
    </location>
</feature>
<evidence type="ECO:0000256" key="1">
    <source>
        <dbReference type="SAM" id="Phobius"/>
    </source>
</evidence>
<evidence type="ECO:0008006" key="4">
    <source>
        <dbReference type="Google" id="ProtNLM"/>
    </source>
</evidence>
<sequence length="293" mass="33103">MASAYSHRREQHCGCCLHAHLASSIVFATGWIPHICEWWSRNMRQLTAKLRAAISTRLGWRSVGMDAITIAKIVQGGDIIPIAVLITIGAVPLVKGLFALVTRKHQRRKEFLDVWKTDALRNDDLWLEEVIQHRYGATIPAQLIRHIARLKCPSRKLRKVAMTPDFFDFDDTQEKMAWAVSWRGRDHRIELEMISCLISYIVLATSGSGLILIGTRQDLSEGFIFVIGGVVFCAAAFKTFWHFISLLEARSTLALVNGVCRLGFWHTLKRKAAAWSSTPLRRKQGPEQVLGTD</sequence>
<keyword evidence="3" id="KW-1185">Reference proteome</keyword>
<keyword evidence="1" id="KW-1133">Transmembrane helix</keyword>
<name>A0AA46C8N3_9XANT</name>
<gene>
    <name evidence="2" type="ORF">CPBF424_22040</name>
</gene>
<evidence type="ECO:0000313" key="2">
    <source>
        <dbReference type="EMBL" id="SUZ28388.1"/>
    </source>
</evidence>
<comment type="caution">
    <text evidence="2">The sequence shown here is derived from an EMBL/GenBank/DDBJ whole genome shotgun (WGS) entry which is preliminary data.</text>
</comment>
<keyword evidence="1" id="KW-0472">Membrane</keyword>
<feature type="transmembrane region" description="Helical" evidence="1">
    <location>
        <begin position="222"/>
        <end position="241"/>
    </location>
</feature>
<accession>A0AA46C8N3</accession>
<dbReference type="EMBL" id="UIHB01000002">
    <property type="protein sequence ID" value="SUZ28388.1"/>
    <property type="molecule type" value="Genomic_DNA"/>
</dbReference>
<proteinExistence type="predicted"/>
<feature type="transmembrane region" description="Helical" evidence="1">
    <location>
        <begin position="79"/>
        <end position="101"/>
    </location>
</feature>
<organism evidence="2 3">
    <name type="scientific">Xanthomonas euroxanthea</name>
    <dbReference type="NCBI Taxonomy" id="2259622"/>
    <lineage>
        <taxon>Bacteria</taxon>
        <taxon>Pseudomonadati</taxon>
        <taxon>Pseudomonadota</taxon>
        <taxon>Gammaproteobacteria</taxon>
        <taxon>Lysobacterales</taxon>
        <taxon>Lysobacteraceae</taxon>
        <taxon>Xanthomonas</taxon>
    </lineage>
</organism>
<dbReference type="AlphaFoldDB" id="A0AA46C8N3"/>
<dbReference type="Proteomes" id="UP000254168">
    <property type="component" value="Unassembled WGS sequence"/>
</dbReference>